<evidence type="ECO:0000313" key="6">
    <source>
        <dbReference type="EMBL" id="MCV2883804.1"/>
    </source>
</evidence>
<dbReference type="InterPro" id="IPR036938">
    <property type="entry name" value="PAP2/HPO_sf"/>
</dbReference>
<feature type="transmembrane region" description="Helical" evidence="4">
    <location>
        <begin position="202"/>
        <end position="223"/>
    </location>
</feature>
<dbReference type="Gene3D" id="1.20.144.10">
    <property type="entry name" value="Phosphatidic acid phosphatase type 2/haloperoxidase"/>
    <property type="match status" value="2"/>
</dbReference>
<dbReference type="PANTHER" id="PTHR14969:SF13">
    <property type="entry name" value="AT30094P"/>
    <property type="match status" value="1"/>
</dbReference>
<accession>A0ABT3A580</accession>
<proteinExistence type="predicted"/>
<keyword evidence="7" id="KW-1185">Reference proteome</keyword>
<evidence type="ECO:0000313" key="7">
    <source>
        <dbReference type="Proteomes" id="UP001652504"/>
    </source>
</evidence>
<gene>
    <name evidence="6" type="ORF">OE749_03700</name>
</gene>
<dbReference type="EC" id="3.6.1.27" evidence="1"/>
<dbReference type="SUPFAM" id="SSF48317">
    <property type="entry name" value="Acid phosphatase/Vanadium-dependent haloperoxidase"/>
    <property type="match status" value="1"/>
</dbReference>
<dbReference type="CDD" id="cd03392">
    <property type="entry name" value="PAP2_like_2"/>
    <property type="match status" value="1"/>
</dbReference>
<evidence type="ECO:0000256" key="2">
    <source>
        <dbReference type="ARBA" id="ARBA00032707"/>
    </source>
</evidence>
<organism evidence="6 7">
    <name type="scientific">Fluctibacter corallii</name>
    <dbReference type="NCBI Taxonomy" id="2984329"/>
    <lineage>
        <taxon>Bacteria</taxon>
        <taxon>Pseudomonadati</taxon>
        <taxon>Pseudomonadota</taxon>
        <taxon>Gammaproteobacteria</taxon>
        <taxon>Alteromonadales</taxon>
        <taxon>Alteromonadaceae</taxon>
        <taxon>Fluctibacter</taxon>
    </lineage>
</organism>
<feature type="transmembrane region" description="Helical" evidence="4">
    <location>
        <begin position="175"/>
        <end position="196"/>
    </location>
</feature>
<protein>
    <recommendedName>
        <fullName evidence="1">undecaprenyl-diphosphate phosphatase</fullName>
        <ecNumber evidence="1">3.6.1.27</ecNumber>
    </recommendedName>
    <alternativeName>
        <fullName evidence="2">Undecaprenyl pyrophosphate phosphatase</fullName>
    </alternativeName>
</protein>
<sequence length="242" mass="27424">MTKNVENTIQFSEVRTLVTLFVVALCITVFAILASFVLSQNQLHFDREILLLFRESTNLSDPIGAKWVEELMRDITSLGGVGLLTFFTLTAFFYLQLIKRSRFAWYVLLAIILGTATSFALKYGFERPRPDLVPHGSHVYTHSFPSGHSLMSAMVYFTLAGLLSRTMKRKRIKTFFYAVATIITLSVGISRVYLGVHWPTDVLAGWSIGLAWAILALLMSLFLQQKGFFKPFLKLDTHSEVR</sequence>
<dbReference type="InterPro" id="IPR000326">
    <property type="entry name" value="PAP2/HPO"/>
</dbReference>
<dbReference type="EMBL" id="JAOWKX010000002">
    <property type="protein sequence ID" value="MCV2883804.1"/>
    <property type="molecule type" value="Genomic_DNA"/>
</dbReference>
<feature type="transmembrane region" description="Helical" evidence="4">
    <location>
        <begin position="75"/>
        <end position="96"/>
    </location>
</feature>
<feature type="transmembrane region" description="Helical" evidence="4">
    <location>
        <begin position="103"/>
        <end position="125"/>
    </location>
</feature>
<dbReference type="SMART" id="SM00014">
    <property type="entry name" value="acidPPc"/>
    <property type="match status" value="1"/>
</dbReference>
<dbReference type="PANTHER" id="PTHR14969">
    <property type="entry name" value="SPHINGOSINE-1-PHOSPHATE PHOSPHOHYDROLASE"/>
    <property type="match status" value="1"/>
</dbReference>
<keyword evidence="4" id="KW-0812">Transmembrane</keyword>
<dbReference type="RefSeq" id="WP_263711017.1">
    <property type="nucleotide sequence ID" value="NZ_JAOWKX010000002.1"/>
</dbReference>
<reference evidence="6 7" key="1">
    <citation type="submission" date="2022-10" db="EMBL/GenBank/DDBJ databases">
        <title>Aestuariibacter sp. AA17 isolated from Montipora capitata coral fragment.</title>
        <authorList>
            <person name="Emsley S.A."/>
            <person name="Pfannmuller K.M."/>
            <person name="Loughran R.M."/>
            <person name="Shlafstein M."/>
            <person name="Papke E."/>
            <person name="Saw J.H."/>
            <person name="Ushijima B."/>
            <person name="Videau P."/>
        </authorList>
    </citation>
    <scope>NUCLEOTIDE SEQUENCE [LARGE SCALE GENOMIC DNA]</scope>
    <source>
        <strain evidence="6 7">AA17</strain>
    </source>
</reference>
<comment type="catalytic activity">
    <reaction evidence="3">
        <text>di-trans,octa-cis-undecaprenyl diphosphate + H2O = di-trans,octa-cis-undecaprenyl phosphate + phosphate + H(+)</text>
        <dbReference type="Rhea" id="RHEA:28094"/>
        <dbReference type="ChEBI" id="CHEBI:15377"/>
        <dbReference type="ChEBI" id="CHEBI:15378"/>
        <dbReference type="ChEBI" id="CHEBI:43474"/>
        <dbReference type="ChEBI" id="CHEBI:58405"/>
        <dbReference type="ChEBI" id="CHEBI:60392"/>
        <dbReference type="EC" id="3.6.1.27"/>
    </reaction>
</comment>
<name>A0ABT3A580_9ALTE</name>
<feature type="domain" description="Phosphatidic acid phosphatase type 2/haloperoxidase" evidence="5">
    <location>
        <begin position="103"/>
        <end position="217"/>
    </location>
</feature>
<keyword evidence="4" id="KW-1133">Transmembrane helix</keyword>
<evidence type="ECO:0000256" key="1">
    <source>
        <dbReference type="ARBA" id="ARBA00012374"/>
    </source>
</evidence>
<evidence type="ECO:0000256" key="4">
    <source>
        <dbReference type="SAM" id="Phobius"/>
    </source>
</evidence>
<comment type="caution">
    <text evidence="6">The sequence shown here is derived from an EMBL/GenBank/DDBJ whole genome shotgun (WGS) entry which is preliminary data.</text>
</comment>
<feature type="transmembrane region" description="Helical" evidence="4">
    <location>
        <begin position="145"/>
        <end position="163"/>
    </location>
</feature>
<evidence type="ECO:0000256" key="3">
    <source>
        <dbReference type="ARBA" id="ARBA00047594"/>
    </source>
</evidence>
<feature type="transmembrane region" description="Helical" evidence="4">
    <location>
        <begin position="17"/>
        <end position="38"/>
    </location>
</feature>
<dbReference type="Proteomes" id="UP001652504">
    <property type="component" value="Unassembled WGS sequence"/>
</dbReference>
<evidence type="ECO:0000259" key="5">
    <source>
        <dbReference type="SMART" id="SM00014"/>
    </source>
</evidence>
<dbReference type="Pfam" id="PF01569">
    <property type="entry name" value="PAP2"/>
    <property type="match status" value="1"/>
</dbReference>
<keyword evidence="4" id="KW-0472">Membrane</keyword>